<name>A0A4Y6PMC4_PERCE</name>
<accession>A0A5B8XYC7</accession>
<reference evidence="2 3" key="1">
    <citation type="submission" date="2019-06" db="EMBL/GenBank/DDBJ databases">
        <title>Persicimonas caeni gen. nov., sp. nov., a predatory bacterium isolated from solar saltern.</title>
        <authorList>
            <person name="Wang S."/>
        </authorList>
    </citation>
    <scope>NUCLEOTIDE SEQUENCE [LARGE SCALE GENOMIC DNA]</scope>
    <source>
        <strain evidence="2 3">YN101</strain>
    </source>
</reference>
<evidence type="ECO:0000313" key="3">
    <source>
        <dbReference type="Proteomes" id="UP000315995"/>
    </source>
</evidence>
<gene>
    <name evidence="2" type="ORF">FIV42_01530</name>
</gene>
<organism evidence="2 3">
    <name type="scientific">Persicimonas caeni</name>
    <dbReference type="NCBI Taxonomy" id="2292766"/>
    <lineage>
        <taxon>Bacteria</taxon>
        <taxon>Deltaproteobacteria</taxon>
        <taxon>Bradymonadales</taxon>
        <taxon>Bradymonadaceae</taxon>
        <taxon>Persicimonas</taxon>
    </lineage>
</organism>
<dbReference type="AlphaFoldDB" id="A0A4Y6PMC4"/>
<protein>
    <recommendedName>
        <fullName evidence="4">Linalool dehydratase/isomerase domain-containing protein</fullName>
    </recommendedName>
</protein>
<feature type="transmembrane region" description="Helical" evidence="1">
    <location>
        <begin position="387"/>
        <end position="410"/>
    </location>
</feature>
<evidence type="ECO:0008006" key="4">
    <source>
        <dbReference type="Google" id="ProtNLM"/>
    </source>
</evidence>
<sequence>MLRTKLQIGLAALLTFVIFLGNYRLRAVDVEAYRPGHTGPDVLAQLDALDDALDEGAAESMQEIFPEGYVFTWALYGLAWVQVGMNEPPHSELRARAVAEARRAVDAIDSGQGKAPFVDHTLLRWGAFYNGWLARLRGGVLVIDEPASAGEVEEFERRCDLIADALRASDTPFLESYRGGTWPADTVVAVSALRLHDHLFEPRYTDVIDAWLAKADTRMDSKTGLIAHRSHPDTGEPTVYARGSSQALMLRFLIDIDPELAREHYAVFRQRFADVRAGMVPGVREYRKGRDGPADVDSGPILLGYSGPATVVGMGTALSFGDRALAEPLLRGLELVGTPHTWDGKKRYTFGLLPVGEAFVVWSKTAQPWVSQVPQDMEFEPLMSDGWLWRWHLISLALVLLIWLGVYFLWRGRKLDTP</sequence>
<keyword evidence="1" id="KW-0812">Transmembrane</keyword>
<proteinExistence type="predicted"/>
<keyword evidence="1" id="KW-0472">Membrane</keyword>
<dbReference type="Proteomes" id="UP000315995">
    <property type="component" value="Chromosome"/>
</dbReference>
<keyword evidence="1" id="KW-1133">Transmembrane helix</keyword>
<dbReference type="EMBL" id="CP041186">
    <property type="protein sequence ID" value="QDG49464.1"/>
    <property type="molecule type" value="Genomic_DNA"/>
</dbReference>
<dbReference type="OrthoDB" id="871494at2"/>
<evidence type="ECO:0000313" key="2">
    <source>
        <dbReference type="EMBL" id="QDG49464.1"/>
    </source>
</evidence>
<dbReference type="RefSeq" id="WP_141195962.1">
    <property type="nucleotide sequence ID" value="NZ_CP041186.1"/>
</dbReference>
<accession>A0A4Y6PMC4</accession>
<evidence type="ECO:0000256" key="1">
    <source>
        <dbReference type="SAM" id="Phobius"/>
    </source>
</evidence>
<keyword evidence="3" id="KW-1185">Reference proteome</keyword>